<organism evidence="2 3">
    <name type="scientific">Fistulifera solaris</name>
    <name type="common">Oleaginous diatom</name>
    <dbReference type="NCBI Taxonomy" id="1519565"/>
    <lineage>
        <taxon>Eukaryota</taxon>
        <taxon>Sar</taxon>
        <taxon>Stramenopiles</taxon>
        <taxon>Ochrophyta</taxon>
        <taxon>Bacillariophyta</taxon>
        <taxon>Bacillariophyceae</taxon>
        <taxon>Bacillariophycidae</taxon>
        <taxon>Naviculales</taxon>
        <taxon>Naviculaceae</taxon>
        <taxon>Fistulifera</taxon>
    </lineage>
</organism>
<feature type="domain" description="Zn(2)-C6 fungal-type" evidence="1">
    <location>
        <begin position="2"/>
        <end position="30"/>
    </location>
</feature>
<dbReference type="GO" id="GO:0008270">
    <property type="term" value="F:zinc ion binding"/>
    <property type="evidence" value="ECO:0007669"/>
    <property type="project" value="InterPro"/>
</dbReference>
<evidence type="ECO:0000313" key="3">
    <source>
        <dbReference type="Proteomes" id="UP000198406"/>
    </source>
</evidence>
<keyword evidence="3" id="KW-1185">Reference proteome</keyword>
<dbReference type="Pfam" id="PF00172">
    <property type="entry name" value="Zn_clus"/>
    <property type="match status" value="1"/>
</dbReference>
<dbReference type="Gene3D" id="4.10.240.10">
    <property type="entry name" value="Zn(2)-C6 fungal-type DNA-binding domain"/>
    <property type="match status" value="1"/>
</dbReference>
<evidence type="ECO:0000313" key="2">
    <source>
        <dbReference type="EMBL" id="GAX17913.1"/>
    </source>
</evidence>
<protein>
    <recommendedName>
        <fullName evidence="1">Zn(2)-C6 fungal-type domain-containing protein</fullName>
    </recommendedName>
</protein>
<proteinExistence type="predicted"/>
<dbReference type="SMART" id="SM00066">
    <property type="entry name" value="GAL4"/>
    <property type="match status" value="1"/>
</dbReference>
<accession>A0A1Z5JV42</accession>
<dbReference type="EMBL" id="BDSP01000123">
    <property type="protein sequence ID" value="GAX17913.1"/>
    <property type="molecule type" value="Genomic_DNA"/>
</dbReference>
<dbReference type="CDD" id="cd00067">
    <property type="entry name" value="GAL4"/>
    <property type="match status" value="1"/>
</dbReference>
<name>A0A1Z5JV42_FISSO</name>
<dbReference type="InterPro" id="IPR036864">
    <property type="entry name" value="Zn2-C6_fun-type_DNA-bd_sf"/>
</dbReference>
<dbReference type="GO" id="GO:0000981">
    <property type="term" value="F:DNA-binding transcription factor activity, RNA polymerase II-specific"/>
    <property type="evidence" value="ECO:0007669"/>
    <property type="project" value="InterPro"/>
</dbReference>
<evidence type="ECO:0000259" key="1">
    <source>
        <dbReference type="PROSITE" id="PS50048"/>
    </source>
</evidence>
<dbReference type="InParanoid" id="A0A1Z5JV42"/>
<dbReference type="AlphaFoldDB" id="A0A1Z5JV42"/>
<sequence length="331" mass="37563">MVCVGCHEAKRKCDKNTPCSRCAKLGIPCVPHLSQQGKRKRGSPDETPEDVTILRQVSLPKDHYGLCHLIRSWISIAFVRRSFHLLNKATTMANQLGVTMDEIMSRSMTQQGMHWMGTIVAIPQAEQMAGGPRLQWNELPESLLVATRTLHSVDCEARWIWIRELSQGRSRYLVTQAFERDIATWALIQSTWNENKISVVDLFLDGAGREKHAKSVAHQYSLHAKPPSPHSARCSRQRSQVKLRNGEMISVEEVSCMDFVHMDLSYHFVEYVPVCVQPILSPALVQSSQPQPFFQEMSKVMWDDYPLMVNVDDIPAEGNELDQILQLLNGT</sequence>
<gene>
    <name evidence="2" type="ORF">FisN_18Hh120</name>
</gene>
<dbReference type="OrthoDB" id="53161at2759"/>
<dbReference type="PROSITE" id="PS50048">
    <property type="entry name" value="ZN2_CY6_FUNGAL_2"/>
    <property type="match status" value="1"/>
</dbReference>
<comment type="caution">
    <text evidence="2">The sequence shown here is derived from an EMBL/GenBank/DDBJ whole genome shotgun (WGS) entry which is preliminary data.</text>
</comment>
<dbReference type="InterPro" id="IPR001138">
    <property type="entry name" value="Zn2Cys6_DnaBD"/>
</dbReference>
<dbReference type="Proteomes" id="UP000198406">
    <property type="component" value="Unassembled WGS sequence"/>
</dbReference>
<reference evidence="2 3" key="1">
    <citation type="journal article" date="2015" name="Plant Cell">
        <title>Oil accumulation by the oleaginous diatom Fistulifera solaris as revealed by the genome and transcriptome.</title>
        <authorList>
            <person name="Tanaka T."/>
            <person name="Maeda Y."/>
            <person name="Veluchamy A."/>
            <person name="Tanaka M."/>
            <person name="Abida H."/>
            <person name="Marechal E."/>
            <person name="Bowler C."/>
            <person name="Muto M."/>
            <person name="Sunaga Y."/>
            <person name="Tanaka M."/>
            <person name="Yoshino T."/>
            <person name="Taniguchi T."/>
            <person name="Fukuda Y."/>
            <person name="Nemoto M."/>
            <person name="Matsumoto M."/>
            <person name="Wong P.S."/>
            <person name="Aburatani S."/>
            <person name="Fujibuchi W."/>
        </authorList>
    </citation>
    <scope>NUCLEOTIDE SEQUENCE [LARGE SCALE GENOMIC DNA]</scope>
    <source>
        <strain evidence="2 3">JPCC DA0580</strain>
    </source>
</reference>
<dbReference type="SUPFAM" id="SSF57701">
    <property type="entry name" value="Zn2/Cys6 DNA-binding domain"/>
    <property type="match status" value="1"/>
</dbReference>